<proteinExistence type="predicted"/>
<gene>
    <name evidence="5" type="ORF">ACFTOW_17065</name>
</gene>
<dbReference type="Gene3D" id="3.40.50.300">
    <property type="entry name" value="P-loop containing nucleotide triphosphate hydrolases"/>
    <property type="match status" value="1"/>
</dbReference>
<dbReference type="InterPro" id="IPR027417">
    <property type="entry name" value="P-loop_NTPase"/>
</dbReference>
<dbReference type="PANTHER" id="PTHR45772">
    <property type="entry name" value="CONSERVED COMPONENT OF ABC TRANSPORTER FOR NATURAL AMINO ACIDS-RELATED"/>
    <property type="match status" value="1"/>
</dbReference>
<feature type="domain" description="ABC transporter" evidence="4">
    <location>
        <begin position="2"/>
        <end position="250"/>
    </location>
</feature>
<evidence type="ECO:0000256" key="1">
    <source>
        <dbReference type="ARBA" id="ARBA00022448"/>
    </source>
</evidence>
<protein>
    <submittedName>
        <fullName evidence="5">ABC transporter ATP-binding protein</fullName>
    </submittedName>
</protein>
<dbReference type="InterPro" id="IPR051120">
    <property type="entry name" value="ABC_AA/LPS_Transport"/>
</dbReference>
<dbReference type="CDD" id="cd03219">
    <property type="entry name" value="ABC_Mj1267_LivG_branched"/>
    <property type="match status" value="1"/>
</dbReference>
<dbReference type="PROSITE" id="PS00211">
    <property type="entry name" value="ABC_TRANSPORTER_1"/>
    <property type="match status" value="1"/>
</dbReference>
<keyword evidence="1" id="KW-0813">Transport</keyword>
<dbReference type="PANTHER" id="PTHR45772:SF9">
    <property type="entry name" value="CONSERVED COMPONENT OF ABC TRANSPORTER FOR NATURAL AMINO ACIDS"/>
    <property type="match status" value="1"/>
</dbReference>
<dbReference type="Pfam" id="PF12399">
    <property type="entry name" value="BCA_ABC_TP_C"/>
    <property type="match status" value="1"/>
</dbReference>
<keyword evidence="2" id="KW-0547">Nucleotide-binding</keyword>
<dbReference type="Proteomes" id="UP001597186">
    <property type="component" value="Unassembled WGS sequence"/>
</dbReference>
<reference evidence="6" key="1">
    <citation type="journal article" date="2019" name="Int. J. Syst. Evol. Microbiol.">
        <title>The Global Catalogue of Microorganisms (GCM) 10K type strain sequencing project: providing services to taxonomists for standard genome sequencing and annotation.</title>
        <authorList>
            <consortium name="The Broad Institute Genomics Platform"/>
            <consortium name="The Broad Institute Genome Sequencing Center for Infectious Disease"/>
            <person name="Wu L."/>
            <person name="Ma J."/>
        </authorList>
    </citation>
    <scope>NUCLEOTIDE SEQUENCE [LARGE SCALE GENOMIC DNA]</scope>
    <source>
        <strain evidence="6">CGMCC 1.12477</strain>
    </source>
</reference>
<dbReference type="RefSeq" id="WP_379917954.1">
    <property type="nucleotide sequence ID" value="NZ_JBHUDD010000152.1"/>
</dbReference>
<dbReference type="Pfam" id="PF00005">
    <property type="entry name" value="ABC_tran"/>
    <property type="match status" value="1"/>
</dbReference>
<dbReference type="PROSITE" id="PS50893">
    <property type="entry name" value="ABC_TRANSPORTER_2"/>
    <property type="match status" value="1"/>
</dbReference>
<name>A0ABW4EI66_9RHOB</name>
<evidence type="ECO:0000256" key="2">
    <source>
        <dbReference type="ARBA" id="ARBA00022741"/>
    </source>
</evidence>
<dbReference type="InterPro" id="IPR032823">
    <property type="entry name" value="BCA_ABC_TP_C"/>
</dbReference>
<evidence type="ECO:0000256" key="3">
    <source>
        <dbReference type="ARBA" id="ARBA00022840"/>
    </source>
</evidence>
<dbReference type="EMBL" id="JBHUDD010000152">
    <property type="protein sequence ID" value="MFD1511095.1"/>
    <property type="molecule type" value="Genomic_DNA"/>
</dbReference>
<dbReference type="GO" id="GO:0005524">
    <property type="term" value="F:ATP binding"/>
    <property type="evidence" value="ECO:0007669"/>
    <property type="project" value="UniProtKB-KW"/>
</dbReference>
<accession>A0ABW4EI66</accession>
<dbReference type="InterPro" id="IPR003593">
    <property type="entry name" value="AAA+_ATPase"/>
</dbReference>
<evidence type="ECO:0000313" key="5">
    <source>
        <dbReference type="EMBL" id="MFD1511095.1"/>
    </source>
</evidence>
<dbReference type="SUPFAM" id="SSF52540">
    <property type="entry name" value="P-loop containing nucleoside triphosphate hydrolases"/>
    <property type="match status" value="1"/>
</dbReference>
<evidence type="ECO:0000259" key="4">
    <source>
        <dbReference type="PROSITE" id="PS50893"/>
    </source>
</evidence>
<keyword evidence="6" id="KW-1185">Reference proteome</keyword>
<sequence length="263" mass="28664">MIVVEDVHKHFGGFHAVDGASLNIGAGTITGLIGPNGAGKTTLFNVIAGVLPPTSGRVTMQGEDITGLPPHELFHKGLLRTFQIAHEFHSMSCRENLMMVPGGQAGERLWDTWFSRKRIAEEERALRAKADEVLEFLTIEHLADEKAGQVSGGQKKLLELGRTMMVDAKIVFLDEVGAGVNRTLLNTIGDAILKLNRERNYTFVVIEHDMDFIGKICDPVICMAEGKVLAEGSLDEIKANEQVIEAYLGTGLKNKDQLETTGA</sequence>
<dbReference type="InterPro" id="IPR017871">
    <property type="entry name" value="ABC_transporter-like_CS"/>
</dbReference>
<keyword evidence="3 5" id="KW-0067">ATP-binding</keyword>
<comment type="caution">
    <text evidence="5">The sequence shown here is derived from an EMBL/GenBank/DDBJ whole genome shotgun (WGS) entry which is preliminary data.</text>
</comment>
<dbReference type="SMART" id="SM00382">
    <property type="entry name" value="AAA"/>
    <property type="match status" value="1"/>
</dbReference>
<organism evidence="5 6">
    <name type="scientific">Lacimonas salitolerans</name>
    <dbReference type="NCBI Taxonomy" id="1323750"/>
    <lineage>
        <taxon>Bacteria</taxon>
        <taxon>Pseudomonadati</taxon>
        <taxon>Pseudomonadota</taxon>
        <taxon>Alphaproteobacteria</taxon>
        <taxon>Rhodobacterales</taxon>
        <taxon>Paracoccaceae</taxon>
        <taxon>Lacimonas</taxon>
    </lineage>
</organism>
<evidence type="ECO:0000313" key="6">
    <source>
        <dbReference type="Proteomes" id="UP001597186"/>
    </source>
</evidence>
<dbReference type="InterPro" id="IPR003439">
    <property type="entry name" value="ABC_transporter-like_ATP-bd"/>
</dbReference>